<dbReference type="AlphaFoldDB" id="A0A0L7N3H0"/>
<organism evidence="1 2">
    <name type="scientific">Comamonas testosteroni</name>
    <name type="common">Pseudomonas testosteroni</name>
    <dbReference type="NCBI Taxonomy" id="285"/>
    <lineage>
        <taxon>Bacteria</taxon>
        <taxon>Pseudomonadati</taxon>
        <taxon>Pseudomonadota</taxon>
        <taxon>Betaproteobacteria</taxon>
        <taxon>Burkholderiales</taxon>
        <taxon>Comamonadaceae</taxon>
        <taxon>Comamonas</taxon>
    </lineage>
</organism>
<proteinExistence type="predicted"/>
<dbReference type="PATRIC" id="fig|285.49.peg.5087"/>
<evidence type="ECO:0000313" key="2">
    <source>
        <dbReference type="Proteomes" id="UP000037442"/>
    </source>
</evidence>
<evidence type="ECO:0000313" key="1">
    <source>
        <dbReference type="EMBL" id="KOC28383.1"/>
    </source>
</evidence>
<dbReference type="Proteomes" id="UP000037442">
    <property type="component" value="Unassembled WGS sequence"/>
</dbReference>
<sequence length="62" mass="6929">MTDGQDEIDADTPCCRECGAINVGFHMDELVQCGCPECGSHDLWTYLEYSEDFDDYLKETGG</sequence>
<accession>A0A0L7N3H0</accession>
<protein>
    <submittedName>
        <fullName evidence="1">Uncharacterized protein</fullName>
    </submittedName>
</protein>
<reference evidence="2" key="1">
    <citation type="submission" date="2014-06" db="EMBL/GenBank/DDBJ databases">
        <title>Draft genome sequence of C. testosteroni WDL7.</title>
        <authorList>
            <person name="Wu Y."/>
            <person name="Seshan H."/>
            <person name="Arumugam K."/>
        </authorList>
    </citation>
    <scope>NUCLEOTIDE SEQUENCE [LARGE SCALE GENOMIC DNA]</scope>
    <source>
        <strain evidence="2">WDL7</strain>
    </source>
</reference>
<gene>
    <name evidence="1" type="ORF">GL58_24505</name>
</gene>
<comment type="caution">
    <text evidence="1">The sequence shown here is derived from an EMBL/GenBank/DDBJ whole genome shotgun (WGS) entry which is preliminary data.</text>
</comment>
<dbReference type="RefSeq" id="WP_039051002.1">
    <property type="nucleotide sequence ID" value="NZ_JNVD01000008.1"/>
</dbReference>
<name>A0A0L7N3H0_COMTE</name>
<dbReference type="EMBL" id="JNVD01000008">
    <property type="protein sequence ID" value="KOC28383.1"/>
    <property type="molecule type" value="Genomic_DNA"/>
</dbReference>